<dbReference type="EMBL" id="JAAXPN010000005">
    <property type="protein sequence ID" value="NKZ24259.1"/>
    <property type="molecule type" value="Genomic_DNA"/>
</dbReference>
<name>A0A7X6S2N5_9LACO</name>
<evidence type="ECO:0000313" key="1">
    <source>
        <dbReference type="EMBL" id="NKZ24259.1"/>
    </source>
</evidence>
<dbReference type="Proteomes" id="UP000549765">
    <property type="component" value="Unassembled WGS sequence"/>
</dbReference>
<sequence>MQMPFNLITNDVTHVANKFKLFKRMSKHNKILRARQMSADEIINRLEIALAEHIEITIQCNVSFYTENIYQLSGYLTLSASNNLILHSIDNKVSTIVWPTSIRHIAYNN</sequence>
<keyword evidence="2" id="KW-1185">Reference proteome</keyword>
<gene>
    <name evidence="1" type="ORF">HF964_05520</name>
</gene>
<protein>
    <submittedName>
        <fullName evidence="1">Uncharacterized protein</fullName>
    </submittedName>
</protein>
<reference evidence="1 2" key="1">
    <citation type="submission" date="2020-04" db="EMBL/GenBank/DDBJ databases">
        <title>MicrobeNet Type strains.</title>
        <authorList>
            <person name="Nicholson A.C."/>
        </authorList>
    </citation>
    <scope>NUCLEOTIDE SEQUENCE [LARGE SCALE GENOMIC DNA]</scope>
    <source>
        <strain evidence="1 2">CCUG 61472</strain>
    </source>
</reference>
<dbReference type="RefSeq" id="WP_168722059.1">
    <property type="nucleotide sequence ID" value="NZ_JAAXPN010000005.1"/>
</dbReference>
<proteinExistence type="predicted"/>
<accession>A0A7X6S2N5</accession>
<organism evidence="1 2">
    <name type="scientific">Periweissella fabalis</name>
    <dbReference type="NCBI Taxonomy" id="1070421"/>
    <lineage>
        <taxon>Bacteria</taxon>
        <taxon>Bacillati</taxon>
        <taxon>Bacillota</taxon>
        <taxon>Bacilli</taxon>
        <taxon>Lactobacillales</taxon>
        <taxon>Lactobacillaceae</taxon>
        <taxon>Periweissella</taxon>
    </lineage>
</organism>
<comment type="caution">
    <text evidence="1">The sequence shown here is derived from an EMBL/GenBank/DDBJ whole genome shotgun (WGS) entry which is preliminary data.</text>
</comment>
<evidence type="ECO:0000313" key="2">
    <source>
        <dbReference type="Proteomes" id="UP000549765"/>
    </source>
</evidence>
<dbReference type="AlphaFoldDB" id="A0A7X6S2N5"/>